<dbReference type="InterPro" id="IPR040256">
    <property type="entry name" value="At4g02000-like"/>
</dbReference>
<protein>
    <recommendedName>
        <fullName evidence="1">Zinc knuckle CX2CX4HX4C domain-containing protein</fullName>
    </recommendedName>
</protein>
<keyword evidence="3" id="KW-1185">Reference proteome</keyword>
<evidence type="ECO:0000313" key="2">
    <source>
        <dbReference type="EMBL" id="VFQ67012.1"/>
    </source>
</evidence>
<name>A0A484KXR8_9ASTE</name>
<dbReference type="PANTHER" id="PTHR31286:SF153">
    <property type="entry name" value="DUF4283 DOMAIN PROTEIN"/>
    <property type="match status" value="1"/>
</dbReference>
<accession>A0A484KXR8</accession>
<dbReference type="InterPro" id="IPR025836">
    <property type="entry name" value="Zn_knuckle_CX2CX4HX4C"/>
</dbReference>
<organism evidence="2 3">
    <name type="scientific">Cuscuta campestris</name>
    <dbReference type="NCBI Taxonomy" id="132261"/>
    <lineage>
        <taxon>Eukaryota</taxon>
        <taxon>Viridiplantae</taxon>
        <taxon>Streptophyta</taxon>
        <taxon>Embryophyta</taxon>
        <taxon>Tracheophyta</taxon>
        <taxon>Spermatophyta</taxon>
        <taxon>Magnoliopsida</taxon>
        <taxon>eudicotyledons</taxon>
        <taxon>Gunneridae</taxon>
        <taxon>Pentapetalae</taxon>
        <taxon>asterids</taxon>
        <taxon>lamiids</taxon>
        <taxon>Solanales</taxon>
        <taxon>Convolvulaceae</taxon>
        <taxon>Cuscuteae</taxon>
        <taxon>Cuscuta</taxon>
        <taxon>Cuscuta subgen. Grammica</taxon>
        <taxon>Cuscuta sect. Cleistogrammica</taxon>
    </lineage>
</organism>
<reference evidence="2 3" key="1">
    <citation type="submission" date="2018-04" db="EMBL/GenBank/DDBJ databases">
        <authorList>
            <person name="Vogel A."/>
        </authorList>
    </citation>
    <scope>NUCLEOTIDE SEQUENCE [LARGE SCALE GENOMIC DNA]</scope>
</reference>
<dbReference type="Pfam" id="PF14392">
    <property type="entry name" value="zf-CCHC_4"/>
    <property type="match status" value="1"/>
</dbReference>
<dbReference type="AlphaFoldDB" id="A0A484KXR8"/>
<dbReference type="Proteomes" id="UP000595140">
    <property type="component" value="Unassembled WGS sequence"/>
</dbReference>
<dbReference type="OrthoDB" id="990360at2759"/>
<dbReference type="EMBL" id="OOIL02000560">
    <property type="protein sequence ID" value="VFQ67012.1"/>
    <property type="molecule type" value="Genomic_DNA"/>
</dbReference>
<proteinExistence type="predicted"/>
<evidence type="ECO:0000313" key="3">
    <source>
        <dbReference type="Proteomes" id="UP000595140"/>
    </source>
</evidence>
<sequence>MAELERVLDMCPWTFNNQALILDRLKGYNDPRDVPLHLMFIWVQVHGLKRGFFSEQVAQRLGNEIGEFMESDPKNYSNPWATYLRIRVELDVRKPLRKGTKMKREGEDWFHVSFAYERLPTFCFVCGCLGHGEKFCPIVSRNWGKDVARQYGPELRALSKRSTTGIGSKWLRDELLAFKKEAPASTNNANEAEHHNSDTLMQQMQPQANGIEGQATVMGGSVHQEYVVISDPKKRKIDMKGNGDKELLLSTVSDSKNVKEAGPAMQAHLKQ</sequence>
<gene>
    <name evidence="2" type="ORF">CCAM_LOCUS8788</name>
</gene>
<feature type="domain" description="Zinc knuckle CX2CX4HX4C" evidence="1">
    <location>
        <begin position="90"/>
        <end position="137"/>
    </location>
</feature>
<dbReference type="PANTHER" id="PTHR31286">
    <property type="entry name" value="GLYCINE-RICH CELL WALL STRUCTURAL PROTEIN 1.8-LIKE"/>
    <property type="match status" value="1"/>
</dbReference>
<evidence type="ECO:0000259" key="1">
    <source>
        <dbReference type="Pfam" id="PF14392"/>
    </source>
</evidence>